<dbReference type="Pfam" id="PF18703">
    <property type="entry name" value="MALT1_Ig"/>
    <property type="match status" value="1"/>
</dbReference>
<dbReference type="GO" id="GO:0004197">
    <property type="term" value="F:cysteine-type endopeptidase activity"/>
    <property type="evidence" value="ECO:0007669"/>
    <property type="project" value="InterPro"/>
</dbReference>
<name>A0A7L4G7M8_9COLU</name>
<evidence type="ECO:0000313" key="3">
    <source>
        <dbReference type="EMBL" id="NXW95138.1"/>
    </source>
</evidence>
<dbReference type="PROSITE" id="PS50208">
    <property type="entry name" value="CASPASE_P20"/>
    <property type="match status" value="1"/>
</dbReference>
<dbReference type="InterPro" id="IPR013783">
    <property type="entry name" value="Ig-like_fold"/>
</dbReference>
<feature type="non-terminal residue" evidence="3">
    <location>
        <position position="1"/>
    </location>
</feature>
<dbReference type="Proteomes" id="UP000541332">
    <property type="component" value="Unassembled WGS sequence"/>
</dbReference>
<dbReference type="SMART" id="SM00409">
    <property type="entry name" value="IG"/>
    <property type="match status" value="2"/>
</dbReference>
<dbReference type="SUPFAM" id="SSF52129">
    <property type="entry name" value="Caspase-like"/>
    <property type="match status" value="1"/>
</dbReference>
<dbReference type="GO" id="GO:0042113">
    <property type="term" value="P:B cell activation"/>
    <property type="evidence" value="ECO:0007669"/>
    <property type="project" value="TreeGrafter"/>
</dbReference>
<dbReference type="InterPro" id="IPR036179">
    <property type="entry name" value="Ig-like_dom_sf"/>
</dbReference>
<dbReference type="GO" id="GO:0043123">
    <property type="term" value="P:positive regulation of canonical NF-kappaB signal transduction"/>
    <property type="evidence" value="ECO:0007669"/>
    <property type="project" value="TreeGrafter"/>
</dbReference>
<dbReference type="Pfam" id="PF13927">
    <property type="entry name" value="Ig_3"/>
    <property type="match status" value="1"/>
</dbReference>
<dbReference type="InterPro" id="IPR041077">
    <property type="entry name" value="MALT1_Ig"/>
</dbReference>
<evidence type="ECO:0000313" key="4">
    <source>
        <dbReference type="Proteomes" id="UP000541332"/>
    </source>
</evidence>
<proteinExistence type="predicted"/>
<dbReference type="InterPro" id="IPR003598">
    <property type="entry name" value="Ig_sub2"/>
</dbReference>
<dbReference type="GO" id="GO:0006508">
    <property type="term" value="P:proteolysis"/>
    <property type="evidence" value="ECO:0007669"/>
    <property type="project" value="InterPro"/>
</dbReference>
<protein>
    <submittedName>
        <fullName evidence="3">MALT1 protein</fullName>
    </submittedName>
</protein>
<dbReference type="InterPro" id="IPR033540">
    <property type="entry name" value="MALT1_IG-like_dom_sf"/>
</dbReference>
<feature type="domain" description="Ig-like" evidence="2">
    <location>
        <begin position="1"/>
        <end position="75"/>
    </location>
</feature>
<dbReference type="GO" id="GO:0050852">
    <property type="term" value="P:T cell receptor signaling pathway"/>
    <property type="evidence" value="ECO:0007669"/>
    <property type="project" value="TreeGrafter"/>
</dbReference>
<reference evidence="3 4" key="1">
    <citation type="submission" date="2020-02" db="EMBL/GenBank/DDBJ databases">
        <title>Bird 10,000 Genomes (B10K) Project - Family phase.</title>
        <authorList>
            <person name="Zhang G."/>
        </authorList>
    </citation>
    <scope>NUCLEOTIDE SEQUENCE [LARGE SCALE GENOMIC DNA]</scope>
    <source>
        <strain evidence="3">B10K-DU-006-06</strain>
    </source>
</reference>
<dbReference type="InterPro" id="IPR001309">
    <property type="entry name" value="Pept_C14_p20"/>
</dbReference>
<feature type="domain" description="Ig-like" evidence="2">
    <location>
        <begin position="115"/>
        <end position="181"/>
    </location>
</feature>
<dbReference type="InterPro" id="IPR003599">
    <property type="entry name" value="Ig_sub"/>
</dbReference>
<dbReference type="Gene3D" id="3.40.50.1460">
    <property type="match status" value="1"/>
</dbReference>
<dbReference type="FunFam" id="3.40.50.1460:FF:000004">
    <property type="entry name" value="Mucosa-associated lymphoid tissue lymphoma translocation protein 1"/>
    <property type="match status" value="1"/>
</dbReference>
<dbReference type="InterPro" id="IPR029030">
    <property type="entry name" value="Caspase-like_dom_sf"/>
</dbReference>
<organism evidence="3 4">
    <name type="scientific">Pampusana beccarii</name>
    <name type="common">Western bronze ground-dove</name>
    <dbReference type="NCBI Taxonomy" id="2953425"/>
    <lineage>
        <taxon>Eukaryota</taxon>
        <taxon>Metazoa</taxon>
        <taxon>Chordata</taxon>
        <taxon>Craniata</taxon>
        <taxon>Vertebrata</taxon>
        <taxon>Euteleostomi</taxon>
        <taxon>Archelosauria</taxon>
        <taxon>Archosauria</taxon>
        <taxon>Dinosauria</taxon>
        <taxon>Saurischia</taxon>
        <taxon>Theropoda</taxon>
        <taxon>Coelurosauria</taxon>
        <taxon>Aves</taxon>
        <taxon>Neognathae</taxon>
        <taxon>Neoaves</taxon>
        <taxon>Columbimorphae</taxon>
        <taxon>Columbiformes</taxon>
        <taxon>Columbidae</taxon>
        <taxon>Pampusana</taxon>
    </lineage>
</organism>
<dbReference type="EMBL" id="VWYH01010953">
    <property type="protein sequence ID" value="NXW95138.1"/>
    <property type="molecule type" value="Genomic_DNA"/>
</dbReference>
<dbReference type="SMART" id="SM00408">
    <property type="entry name" value="IGc2"/>
    <property type="match status" value="2"/>
</dbReference>
<dbReference type="InterPro" id="IPR052039">
    <property type="entry name" value="Caspase-related_regulators"/>
</dbReference>
<dbReference type="Pfam" id="PF13895">
    <property type="entry name" value="Ig_2"/>
    <property type="match status" value="1"/>
</dbReference>
<evidence type="ECO:0000259" key="2">
    <source>
        <dbReference type="PROSITE" id="PS50835"/>
    </source>
</evidence>
<dbReference type="PANTHER" id="PTHR22576:SF40">
    <property type="entry name" value="MUCOSA-ASSOCIATED LYMPHOID TISSUE LYMPHOMA TRANSLOCATION PROTEIN 1"/>
    <property type="match status" value="1"/>
</dbReference>
<dbReference type="OrthoDB" id="412369at2759"/>
<accession>A0A7L4G7M8</accession>
<dbReference type="FunFam" id="2.60.40.10:FF:000492">
    <property type="entry name" value="Mucosa-associated lymphoid tissue lymphoma translocation protein 1"/>
    <property type="match status" value="1"/>
</dbReference>
<dbReference type="FunFam" id="2.60.40.10:FF:000585">
    <property type="entry name" value="mucosa-associated lymphoid tissue lymphoma translocation protein 1"/>
    <property type="match status" value="1"/>
</dbReference>
<dbReference type="GO" id="GO:0045087">
    <property type="term" value="P:innate immune response"/>
    <property type="evidence" value="ECO:0007669"/>
    <property type="project" value="TreeGrafter"/>
</dbReference>
<gene>
    <name evidence="3" type="primary">Malt1_2</name>
    <name evidence="3" type="ORF">ALOBEC_R11785</name>
</gene>
<feature type="non-terminal residue" evidence="3">
    <location>
        <position position="508"/>
    </location>
</feature>
<dbReference type="InterPro" id="IPR011600">
    <property type="entry name" value="Pept_C14_caspase"/>
</dbReference>
<dbReference type="AlphaFoldDB" id="A0A7L4G7M8"/>
<feature type="domain" description="Caspase family p20" evidence="1">
    <location>
        <begin position="210"/>
        <end position="288"/>
    </location>
</feature>
<dbReference type="SUPFAM" id="SSF48726">
    <property type="entry name" value="Immunoglobulin"/>
    <property type="match status" value="2"/>
</dbReference>
<dbReference type="Gene3D" id="2.60.40.10">
    <property type="entry name" value="Immunoglobulins"/>
    <property type="match status" value="2"/>
</dbReference>
<dbReference type="PANTHER" id="PTHR22576">
    <property type="entry name" value="MUCOSA ASSOCIATED LYMPHOID TISSUE LYMPHOMA TRANSLOCATION PROTEIN 1/PARACASPASE"/>
    <property type="match status" value="1"/>
</dbReference>
<dbReference type="PROSITE" id="PS50835">
    <property type="entry name" value="IG_LIKE"/>
    <property type="match status" value="2"/>
</dbReference>
<keyword evidence="4" id="KW-1185">Reference proteome</keyword>
<dbReference type="Gene3D" id="2.60.40.3360">
    <property type="match status" value="1"/>
</dbReference>
<sequence length="508" mass="57649">IKIVVQPDSQAVLPGQVVKLCCWATGHPFVHYQWFKQEKEVPHGNSPELVLNPVNVNDSGFYICRVNSESSFVFSQWARLEVYDVQGASQGEWQKYCLLELHICIQPQLQNLTVGDALVLECGAVGNPIPHYQWFRNGFPLANGSKNIYTVTSVDVEHQGTYWCHVFNDREDQDSEKIEVIIEEIEFKDIEPMEYIKVLWFCFSFIFAATDKVALLIGNMSYCNHPQLKAPMVDVYELTNLLRQLDFKVVSLLDLTESEMRSAVDEFLLLLDKGVYGLLYYAGHGYENYGNSFMVPVDAPNPYRSANCLCVQNILKLMQAKETGLNVFLLDMCRKRNEYDDTILILDALKVTANIVFGYATCQGVEAFEIQQSGLANGIFIKFLKDRLLEDKKITVLLDEVAEGELQLTALMSPYQSKQALEIHSSLSEKRALTDPIQQTASSAESLARNLQWAKAHKLPESMYLEFKCGVQIQLGFAAEFSNVMIIYTRIVKKPPEIAVCRAYVTDF</sequence>
<comment type="caution">
    <text evidence="3">The sequence shown here is derived from an EMBL/GenBank/DDBJ whole genome shotgun (WGS) entry which is preliminary data.</text>
</comment>
<dbReference type="Pfam" id="PF00656">
    <property type="entry name" value="Peptidase_C14"/>
    <property type="match status" value="1"/>
</dbReference>
<evidence type="ECO:0000259" key="1">
    <source>
        <dbReference type="PROSITE" id="PS50208"/>
    </source>
</evidence>
<dbReference type="InterPro" id="IPR007110">
    <property type="entry name" value="Ig-like_dom"/>
</dbReference>